<comment type="caution">
    <text evidence="2">The sequence shown here is derived from an EMBL/GenBank/DDBJ whole genome shotgun (WGS) entry which is preliminary data.</text>
</comment>
<dbReference type="EMBL" id="QKWP01000455">
    <property type="protein sequence ID" value="RIB19749.1"/>
    <property type="molecule type" value="Genomic_DNA"/>
</dbReference>
<evidence type="ECO:0000313" key="2">
    <source>
        <dbReference type="EMBL" id="RIB19749.1"/>
    </source>
</evidence>
<name>A0A397VFK2_9GLOM</name>
<evidence type="ECO:0000256" key="1">
    <source>
        <dbReference type="SAM" id="MobiDB-lite"/>
    </source>
</evidence>
<proteinExistence type="predicted"/>
<accession>A0A397VFK2</accession>
<protein>
    <submittedName>
        <fullName evidence="2">Uncharacterized protein</fullName>
    </submittedName>
</protein>
<sequence>MSCRKYEISRNGDVENMVCRGKILSTKSAVGETFCREYGLSAKKRGAMQNSEEDITEGSGFAKKQDAIHNSEEDIS</sequence>
<reference evidence="2 3" key="1">
    <citation type="submission" date="2018-06" db="EMBL/GenBank/DDBJ databases">
        <title>Comparative genomics reveals the genomic features of Rhizophagus irregularis, R. cerebriforme, R. diaphanum and Gigaspora rosea, and their symbiotic lifestyle signature.</title>
        <authorList>
            <person name="Morin E."/>
            <person name="San Clemente H."/>
            <person name="Chen E.C.H."/>
            <person name="De La Providencia I."/>
            <person name="Hainaut M."/>
            <person name="Kuo A."/>
            <person name="Kohler A."/>
            <person name="Murat C."/>
            <person name="Tang N."/>
            <person name="Roy S."/>
            <person name="Loubradou J."/>
            <person name="Henrissat B."/>
            <person name="Grigoriev I.V."/>
            <person name="Corradi N."/>
            <person name="Roux C."/>
            <person name="Martin F.M."/>
        </authorList>
    </citation>
    <scope>NUCLEOTIDE SEQUENCE [LARGE SCALE GENOMIC DNA]</scope>
    <source>
        <strain evidence="2 3">DAOM 194757</strain>
    </source>
</reference>
<feature type="compositionally biased region" description="Basic and acidic residues" evidence="1">
    <location>
        <begin position="63"/>
        <end position="76"/>
    </location>
</feature>
<feature type="region of interest" description="Disordered" evidence="1">
    <location>
        <begin position="46"/>
        <end position="76"/>
    </location>
</feature>
<organism evidence="2 3">
    <name type="scientific">Gigaspora rosea</name>
    <dbReference type="NCBI Taxonomy" id="44941"/>
    <lineage>
        <taxon>Eukaryota</taxon>
        <taxon>Fungi</taxon>
        <taxon>Fungi incertae sedis</taxon>
        <taxon>Mucoromycota</taxon>
        <taxon>Glomeromycotina</taxon>
        <taxon>Glomeromycetes</taxon>
        <taxon>Diversisporales</taxon>
        <taxon>Gigasporaceae</taxon>
        <taxon>Gigaspora</taxon>
    </lineage>
</organism>
<dbReference type="Proteomes" id="UP000266673">
    <property type="component" value="Unassembled WGS sequence"/>
</dbReference>
<dbReference type="AlphaFoldDB" id="A0A397VFK2"/>
<evidence type="ECO:0000313" key="3">
    <source>
        <dbReference type="Proteomes" id="UP000266673"/>
    </source>
</evidence>
<gene>
    <name evidence="2" type="ORF">C2G38_2180979</name>
</gene>
<keyword evidence="3" id="KW-1185">Reference proteome</keyword>